<evidence type="ECO:0000313" key="2">
    <source>
        <dbReference type="EMBL" id="NBC40314.1"/>
    </source>
</evidence>
<feature type="region of interest" description="Disordered" evidence="1">
    <location>
        <begin position="63"/>
        <end position="87"/>
    </location>
</feature>
<dbReference type="AlphaFoldDB" id="A0A7X4Y7F8"/>
<evidence type="ECO:0000256" key="1">
    <source>
        <dbReference type="SAM" id="MobiDB-lite"/>
    </source>
</evidence>
<protein>
    <submittedName>
        <fullName evidence="2">Uncharacterized protein</fullName>
    </submittedName>
</protein>
<proteinExistence type="predicted"/>
<keyword evidence="3" id="KW-1185">Reference proteome</keyword>
<dbReference type="Proteomes" id="UP000537825">
    <property type="component" value="Unassembled WGS sequence"/>
</dbReference>
<sequence length="87" mass="9102">MLGQGCCRAVLARGPCAEVTRCSCGHIHLAVGPVTLRLEEDVLRALGHTLVEAIHQLEMPHAPAHEAKAQEPAPAAAHGAPTGGWKQ</sequence>
<reference evidence="2 3" key="1">
    <citation type="submission" date="2020-01" db="EMBL/GenBank/DDBJ databases">
        <title>The draft genome sequence of Corallococcus exiguus DSM 14696.</title>
        <authorList>
            <person name="Zhang X."/>
            <person name="Zhu H."/>
        </authorList>
    </citation>
    <scope>NUCLEOTIDE SEQUENCE [LARGE SCALE GENOMIC DNA]</scope>
    <source>
        <strain evidence="2 3">DSM 14696</strain>
    </source>
</reference>
<organism evidence="2 3">
    <name type="scientific">Corallococcus exiguus</name>
    <dbReference type="NCBI Taxonomy" id="83462"/>
    <lineage>
        <taxon>Bacteria</taxon>
        <taxon>Pseudomonadati</taxon>
        <taxon>Myxococcota</taxon>
        <taxon>Myxococcia</taxon>
        <taxon>Myxococcales</taxon>
        <taxon>Cystobacterineae</taxon>
        <taxon>Myxococcaceae</taxon>
        <taxon>Corallococcus</taxon>
    </lineage>
</organism>
<name>A0A7X4Y7F8_9BACT</name>
<dbReference type="EMBL" id="JAAAPK010000002">
    <property type="protein sequence ID" value="NBC40314.1"/>
    <property type="molecule type" value="Genomic_DNA"/>
</dbReference>
<comment type="caution">
    <text evidence="2">The sequence shown here is derived from an EMBL/GenBank/DDBJ whole genome shotgun (WGS) entry which is preliminary data.</text>
</comment>
<accession>A0A7X4Y7F8</accession>
<gene>
    <name evidence="2" type="ORF">GTZ93_10800</name>
</gene>
<evidence type="ECO:0000313" key="3">
    <source>
        <dbReference type="Proteomes" id="UP000537825"/>
    </source>
</evidence>
<feature type="compositionally biased region" description="Low complexity" evidence="1">
    <location>
        <begin position="70"/>
        <end position="80"/>
    </location>
</feature>
<dbReference type="RefSeq" id="WP_139915523.1">
    <property type="nucleotide sequence ID" value="NZ_CBCSLE010000151.1"/>
</dbReference>